<dbReference type="Proteomes" id="UP000192578">
    <property type="component" value="Unassembled WGS sequence"/>
</dbReference>
<dbReference type="EMBL" id="MTYJ01001321">
    <property type="protein sequence ID" value="OWA55710.1"/>
    <property type="molecule type" value="Genomic_DNA"/>
</dbReference>
<evidence type="ECO:0000256" key="1">
    <source>
        <dbReference type="SAM" id="MobiDB-lite"/>
    </source>
</evidence>
<evidence type="ECO:0000313" key="3">
    <source>
        <dbReference type="EMBL" id="OWA55710.1"/>
    </source>
</evidence>
<keyword evidence="2" id="KW-1133">Transmembrane helix</keyword>
<keyword evidence="2" id="KW-0812">Transmembrane</keyword>
<gene>
    <name evidence="3" type="ORF">BV898_20098</name>
</gene>
<keyword evidence="2" id="KW-0472">Membrane</keyword>
<name>A0A9X6NK42_HYPEX</name>
<protein>
    <submittedName>
        <fullName evidence="3">Uncharacterized protein</fullName>
    </submittedName>
</protein>
<feature type="non-terminal residue" evidence="3">
    <location>
        <position position="1"/>
    </location>
</feature>
<evidence type="ECO:0000256" key="2">
    <source>
        <dbReference type="SAM" id="Phobius"/>
    </source>
</evidence>
<dbReference type="AlphaFoldDB" id="A0A9X6NK42"/>
<proteinExistence type="predicted"/>
<sequence>LTVGAILGISFVCIFILACCLAVTFILYRRRCCIPTRQQTGDEIIPTAPASDIYGSVSSQQLATGSRDDPPPSYSRLMGELRDRRY</sequence>
<evidence type="ECO:0000313" key="4">
    <source>
        <dbReference type="Proteomes" id="UP000192578"/>
    </source>
</evidence>
<organism evidence="3 4">
    <name type="scientific">Hypsibius exemplaris</name>
    <name type="common">Freshwater tardigrade</name>
    <dbReference type="NCBI Taxonomy" id="2072580"/>
    <lineage>
        <taxon>Eukaryota</taxon>
        <taxon>Metazoa</taxon>
        <taxon>Ecdysozoa</taxon>
        <taxon>Tardigrada</taxon>
        <taxon>Eutardigrada</taxon>
        <taxon>Parachela</taxon>
        <taxon>Hypsibioidea</taxon>
        <taxon>Hypsibiidae</taxon>
        <taxon>Hypsibius</taxon>
    </lineage>
</organism>
<reference evidence="4" key="1">
    <citation type="submission" date="2017-01" db="EMBL/GenBank/DDBJ databases">
        <title>Comparative genomics of anhydrobiosis in the tardigrade Hypsibius dujardini.</title>
        <authorList>
            <person name="Yoshida Y."/>
            <person name="Koutsovoulos G."/>
            <person name="Laetsch D."/>
            <person name="Stevens L."/>
            <person name="Kumar S."/>
            <person name="Horikawa D."/>
            <person name="Ishino K."/>
            <person name="Komine S."/>
            <person name="Tomita M."/>
            <person name="Blaxter M."/>
            <person name="Arakawa K."/>
        </authorList>
    </citation>
    <scope>NUCLEOTIDE SEQUENCE [LARGE SCALE GENOMIC DNA]</scope>
    <source>
        <strain evidence="4">Z151</strain>
    </source>
</reference>
<feature type="region of interest" description="Disordered" evidence="1">
    <location>
        <begin position="60"/>
        <end position="86"/>
    </location>
</feature>
<feature type="transmembrane region" description="Helical" evidence="2">
    <location>
        <begin position="6"/>
        <end position="28"/>
    </location>
</feature>
<keyword evidence="4" id="KW-1185">Reference proteome</keyword>
<comment type="caution">
    <text evidence="3">The sequence shown here is derived from an EMBL/GenBank/DDBJ whole genome shotgun (WGS) entry which is preliminary data.</text>
</comment>
<accession>A0A9X6NK42</accession>